<dbReference type="Pfam" id="PF08241">
    <property type="entry name" value="Methyltransf_11"/>
    <property type="match status" value="1"/>
</dbReference>
<dbReference type="SUPFAM" id="SSF53335">
    <property type="entry name" value="S-adenosyl-L-methionine-dependent methyltransferases"/>
    <property type="match status" value="1"/>
</dbReference>
<keyword evidence="3" id="KW-1185">Reference proteome</keyword>
<dbReference type="InterPro" id="IPR029063">
    <property type="entry name" value="SAM-dependent_MTases_sf"/>
</dbReference>
<sequence>MQPIHSYSPARRSAANAPAVVDKAMDAQFRAQAGQMGLDPDDRWVGGYVGVEWQGVRHLIEAYAGNVDGAALLEFGCNYAASSIVAATLGASVTAIDVDPGAIALARLNCARYGVADRVDLRHLPDTRRLPFADASFDIILCISVLEYVAPDHLPAVLAEIDRVLKPGGLIIVSGTASRLAPREVHSGRWLVNYWPRAIDRWLLRREPMQRGVNPLPILRAFRRYTNVDLEDRGQSWCRARTAMGQSSAKLRLARALASLTRPFGLSIGMAGSSFSATWRKPA</sequence>
<organism evidence="2 3">
    <name type="scientific">Sphingopyxis macrogoltabida</name>
    <name type="common">Sphingomonas macrogoltabidus</name>
    <dbReference type="NCBI Taxonomy" id="33050"/>
    <lineage>
        <taxon>Bacteria</taxon>
        <taxon>Pseudomonadati</taxon>
        <taxon>Pseudomonadota</taxon>
        <taxon>Alphaproteobacteria</taxon>
        <taxon>Sphingomonadales</taxon>
        <taxon>Sphingomonadaceae</taxon>
        <taxon>Sphingopyxis</taxon>
    </lineage>
</organism>
<dbReference type="AlphaFoldDB" id="A0AAC8Z175"/>
<accession>A0AAC8Z175</accession>
<reference evidence="3" key="1">
    <citation type="submission" date="2015-11" db="EMBL/GenBank/DDBJ databases">
        <title>Complete genome sequence of a polyethylene-glycol degrader Sphingopyxis macrogoltabida 203N (NBRC 111659).</title>
        <authorList>
            <person name="Yoshiyuki O."/>
            <person name="Shouta N."/>
            <person name="Nagata Y."/>
            <person name="Numata M."/>
            <person name="Tsuchikane K."/>
            <person name="Hosoyama A."/>
            <person name="Yamazoe A."/>
            <person name="Tsuda M."/>
            <person name="Fujita N."/>
            <person name="Kawai F."/>
        </authorList>
    </citation>
    <scope>NUCLEOTIDE SEQUENCE [LARGE SCALE GENOMIC DNA]</scope>
    <source>
        <strain evidence="3">203N</strain>
    </source>
</reference>
<gene>
    <name evidence="2" type="ORF">ATM17_11760</name>
</gene>
<dbReference type="Gene3D" id="3.40.50.150">
    <property type="entry name" value="Vaccinia Virus protein VP39"/>
    <property type="match status" value="1"/>
</dbReference>
<dbReference type="EMBL" id="CP013344">
    <property type="protein sequence ID" value="AMU89707.1"/>
    <property type="molecule type" value="Genomic_DNA"/>
</dbReference>
<dbReference type="RefSeq" id="WP_054726795.1">
    <property type="nucleotide sequence ID" value="NZ_CP009429.1"/>
</dbReference>
<dbReference type="PANTHER" id="PTHR43464">
    <property type="entry name" value="METHYLTRANSFERASE"/>
    <property type="match status" value="1"/>
</dbReference>
<dbReference type="CDD" id="cd02440">
    <property type="entry name" value="AdoMet_MTases"/>
    <property type="match status" value="1"/>
</dbReference>
<evidence type="ECO:0000313" key="2">
    <source>
        <dbReference type="EMBL" id="AMU89707.1"/>
    </source>
</evidence>
<name>A0AAC8Z175_SPHMC</name>
<evidence type="ECO:0000259" key="1">
    <source>
        <dbReference type="Pfam" id="PF08241"/>
    </source>
</evidence>
<evidence type="ECO:0000313" key="3">
    <source>
        <dbReference type="Proteomes" id="UP000076088"/>
    </source>
</evidence>
<proteinExistence type="predicted"/>
<protein>
    <recommendedName>
        <fullName evidence="1">Methyltransferase type 11 domain-containing protein</fullName>
    </recommendedName>
</protein>
<dbReference type="KEGG" id="smaz:LH19_08080"/>
<dbReference type="GO" id="GO:0008757">
    <property type="term" value="F:S-adenosylmethionine-dependent methyltransferase activity"/>
    <property type="evidence" value="ECO:0007669"/>
    <property type="project" value="InterPro"/>
</dbReference>
<reference evidence="2 3" key="2">
    <citation type="journal article" date="2016" name="Genome Announc.">
        <title>Complete Genome Sequence of Sphingopyxis macrogoltabida Strain 203N (NBRC 111659), a Polyethylene Glycol Degrader.</title>
        <authorList>
            <person name="Ohtsubo Y."/>
            <person name="Nonoyama S."/>
            <person name="Nagata Y."/>
            <person name="Numata M."/>
            <person name="Tsuchikane K."/>
            <person name="Hosoyama A."/>
            <person name="Yamazoe A."/>
            <person name="Tsuda M."/>
            <person name="Fujita N."/>
            <person name="Kawai F."/>
        </authorList>
    </citation>
    <scope>NUCLEOTIDE SEQUENCE [LARGE SCALE GENOMIC DNA]</scope>
    <source>
        <strain evidence="2 3">203N</strain>
    </source>
</reference>
<feature type="domain" description="Methyltransferase type 11" evidence="1">
    <location>
        <begin position="73"/>
        <end position="173"/>
    </location>
</feature>
<dbReference type="Proteomes" id="UP000076088">
    <property type="component" value="Chromosome"/>
</dbReference>
<dbReference type="InterPro" id="IPR013216">
    <property type="entry name" value="Methyltransf_11"/>
</dbReference>